<organism evidence="2 3">
    <name type="scientific">Fusarium beomiforme</name>
    <dbReference type="NCBI Taxonomy" id="44412"/>
    <lineage>
        <taxon>Eukaryota</taxon>
        <taxon>Fungi</taxon>
        <taxon>Dikarya</taxon>
        <taxon>Ascomycota</taxon>
        <taxon>Pezizomycotina</taxon>
        <taxon>Sordariomycetes</taxon>
        <taxon>Hypocreomycetidae</taxon>
        <taxon>Hypocreales</taxon>
        <taxon>Nectriaceae</taxon>
        <taxon>Fusarium</taxon>
        <taxon>Fusarium burgessii species complex</taxon>
    </lineage>
</organism>
<evidence type="ECO:0000259" key="1">
    <source>
        <dbReference type="Pfam" id="PF20150"/>
    </source>
</evidence>
<keyword evidence="3" id="KW-1185">Reference proteome</keyword>
<reference evidence="2" key="1">
    <citation type="journal article" date="2017" name="Mycologia">
        <title>Fusarium algeriense, sp. nov., a novel toxigenic crown rot pathogen of durum wheat from Algeria is nested in the Fusarium burgessii species complex.</title>
        <authorList>
            <person name="Laraba I."/>
            <person name="Keddad A."/>
            <person name="Boureghda H."/>
            <person name="Abdallah N."/>
            <person name="Vaughan M.M."/>
            <person name="Proctor R.H."/>
            <person name="Busman M."/>
            <person name="O'Donnell K."/>
        </authorList>
    </citation>
    <scope>NUCLEOTIDE SEQUENCE</scope>
    <source>
        <strain evidence="2">NRRL 25174</strain>
    </source>
</reference>
<dbReference type="Pfam" id="PF20150">
    <property type="entry name" value="2EXR"/>
    <property type="match status" value="1"/>
</dbReference>
<dbReference type="OrthoDB" id="3596450at2759"/>
<gene>
    <name evidence="2" type="ORF">FBEOM_4840</name>
</gene>
<dbReference type="PANTHER" id="PTHR35910">
    <property type="entry name" value="2EXR DOMAIN-CONTAINING PROTEIN"/>
    <property type="match status" value="1"/>
</dbReference>
<dbReference type="PANTHER" id="PTHR35910:SF1">
    <property type="entry name" value="2EXR DOMAIN-CONTAINING PROTEIN"/>
    <property type="match status" value="1"/>
</dbReference>
<dbReference type="InterPro" id="IPR045518">
    <property type="entry name" value="2EXR"/>
</dbReference>
<protein>
    <recommendedName>
        <fullName evidence="1">2EXR domain-containing protein</fullName>
    </recommendedName>
</protein>
<name>A0A9P5AM30_9HYPO</name>
<evidence type="ECO:0000313" key="2">
    <source>
        <dbReference type="EMBL" id="KAF4341241.1"/>
    </source>
</evidence>
<dbReference type="Proteomes" id="UP000730481">
    <property type="component" value="Unassembled WGS sequence"/>
</dbReference>
<proteinExistence type="predicted"/>
<feature type="domain" description="2EXR" evidence="1">
    <location>
        <begin position="9"/>
        <end position="99"/>
    </location>
</feature>
<accession>A0A9P5AM30</accession>
<reference evidence="2" key="2">
    <citation type="submission" date="2020-02" db="EMBL/GenBank/DDBJ databases">
        <title>Identification and distribution of gene clusters putatively required for synthesis of sphingolipid metabolism inhibitors in phylogenetically diverse species of the filamentous fungus Fusarium.</title>
        <authorList>
            <person name="Kim H.-S."/>
            <person name="Busman M."/>
            <person name="Brown D.W."/>
            <person name="Divon H."/>
            <person name="Uhlig S."/>
            <person name="Proctor R.H."/>
        </authorList>
    </citation>
    <scope>NUCLEOTIDE SEQUENCE</scope>
    <source>
        <strain evidence="2">NRRL 25174</strain>
    </source>
</reference>
<sequence>MMTSATATFHPFSRLPKELQLQIWEEACFDVRIARHTAGDRAGLHYVDVDQNDGQNSLTIRAFGRVMPGDEEGRAINKSAYFWDAGLWTACRQSRKVIIQEAFFICALAIEFDPNWASNLPDTLEELKAENSARGLVASWLEGMASGWVNTPDLFLIDKSTCVVSEPSRTNPAYHDCNGRYIAMRQWYYSDAVKSFIKALADFVPVEEYGELYHENNPNSYDPELDIFYDFNIDDVVNVLGTLVLEE</sequence>
<evidence type="ECO:0000313" key="3">
    <source>
        <dbReference type="Proteomes" id="UP000730481"/>
    </source>
</evidence>
<dbReference type="AlphaFoldDB" id="A0A9P5AM30"/>
<dbReference type="EMBL" id="PVQB02000200">
    <property type="protein sequence ID" value="KAF4341241.1"/>
    <property type="molecule type" value="Genomic_DNA"/>
</dbReference>
<comment type="caution">
    <text evidence="2">The sequence shown here is derived from an EMBL/GenBank/DDBJ whole genome shotgun (WGS) entry which is preliminary data.</text>
</comment>